<evidence type="ECO:0000256" key="2">
    <source>
        <dbReference type="ARBA" id="ARBA00022963"/>
    </source>
</evidence>
<dbReference type="GO" id="GO:0016787">
    <property type="term" value="F:hydrolase activity"/>
    <property type="evidence" value="ECO:0007669"/>
    <property type="project" value="UniProtKB-UniRule"/>
</dbReference>
<reference evidence="6" key="1">
    <citation type="submission" date="2018-09" db="EMBL/GenBank/DDBJ databases">
        <title>Murine metabolic-syndrome-specific gut microbial biobank.</title>
        <authorList>
            <person name="Liu C."/>
        </authorList>
    </citation>
    <scope>NUCLEOTIDE SEQUENCE</scope>
    <source>
        <strain evidence="6">D42-62</strain>
    </source>
</reference>
<sequence length="284" mass="32501">MFEAGLVLEGGGMKGVYTCGVLDFFLDKGLEFRSCYGVSAGTCNLCSFLSKQRGRAYHVIVDYLEDKNYCGLYSLIKTGDLFGAEMCYHTIPEKLYPYDYEAYNKYQGTFYSVITNIESGQPEYIPIKDMKKDIEAIRASASLPLVSRNVKFKGQLYLDGGIADAIPLRRSIEDGNKKNVVIMTKEAGYRRQPSSMIRLIKLYYRKYPKVYELMKNRHNAYNETLDFITGQVERGSTFLIQPKHRSNVGRIEKDKTKLEALYREGYQDAANCYESLLKFLEDDA</sequence>
<feature type="active site" description="Proton acceptor" evidence="4">
    <location>
        <position position="159"/>
    </location>
</feature>
<dbReference type="InterPro" id="IPR037483">
    <property type="entry name" value="YjjU-like"/>
</dbReference>
<evidence type="ECO:0000313" key="7">
    <source>
        <dbReference type="Proteomes" id="UP001154420"/>
    </source>
</evidence>
<accession>A0A9X5BDI2</accession>
<dbReference type="Proteomes" id="UP001154420">
    <property type="component" value="Unassembled WGS sequence"/>
</dbReference>
<dbReference type="CDD" id="cd07208">
    <property type="entry name" value="Pat_hypo_Ecoli_yjju_like"/>
    <property type="match status" value="1"/>
</dbReference>
<organism evidence="6 7">
    <name type="scientific">Parablautia muri</name>
    <dbReference type="NCBI Taxonomy" id="2320879"/>
    <lineage>
        <taxon>Bacteria</taxon>
        <taxon>Bacillati</taxon>
        <taxon>Bacillota</taxon>
        <taxon>Clostridia</taxon>
        <taxon>Lachnospirales</taxon>
        <taxon>Lachnospiraceae</taxon>
        <taxon>Parablautia</taxon>
    </lineage>
</organism>
<feature type="short sequence motif" description="DGA/G" evidence="4">
    <location>
        <begin position="159"/>
        <end position="161"/>
    </location>
</feature>
<feature type="short sequence motif" description="GXSXG" evidence="4">
    <location>
        <begin position="37"/>
        <end position="41"/>
    </location>
</feature>
<dbReference type="EMBL" id="QZDT01000004">
    <property type="protein sequence ID" value="NBJ91845.1"/>
    <property type="molecule type" value="Genomic_DNA"/>
</dbReference>
<keyword evidence="2 4" id="KW-0442">Lipid degradation</keyword>
<keyword evidence="3 4" id="KW-0443">Lipid metabolism</keyword>
<dbReference type="PANTHER" id="PTHR14226:SF25">
    <property type="entry name" value="PHOSPHOESTERASE"/>
    <property type="match status" value="1"/>
</dbReference>
<feature type="domain" description="PNPLA" evidence="5">
    <location>
        <begin position="6"/>
        <end position="172"/>
    </location>
</feature>
<dbReference type="SUPFAM" id="SSF52151">
    <property type="entry name" value="FabD/lysophospholipase-like"/>
    <property type="match status" value="1"/>
</dbReference>
<gene>
    <name evidence="6" type="ORF">D5281_04375</name>
</gene>
<dbReference type="InterPro" id="IPR002641">
    <property type="entry name" value="PNPLA_dom"/>
</dbReference>
<proteinExistence type="predicted"/>
<evidence type="ECO:0000256" key="4">
    <source>
        <dbReference type="PROSITE-ProRule" id="PRU01161"/>
    </source>
</evidence>
<protein>
    <submittedName>
        <fullName evidence="6">Patatin family protein</fullName>
    </submittedName>
</protein>
<evidence type="ECO:0000256" key="3">
    <source>
        <dbReference type="ARBA" id="ARBA00023098"/>
    </source>
</evidence>
<keyword evidence="1 4" id="KW-0378">Hydrolase</keyword>
<evidence type="ECO:0000313" key="6">
    <source>
        <dbReference type="EMBL" id="NBJ91845.1"/>
    </source>
</evidence>
<dbReference type="GO" id="GO:0016042">
    <property type="term" value="P:lipid catabolic process"/>
    <property type="evidence" value="ECO:0007669"/>
    <property type="project" value="UniProtKB-UniRule"/>
</dbReference>
<evidence type="ECO:0000256" key="1">
    <source>
        <dbReference type="ARBA" id="ARBA00022801"/>
    </source>
</evidence>
<dbReference type="InterPro" id="IPR045943">
    <property type="entry name" value="DUF6363"/>
</dbReference>
<dbReference type="AlphaFoldDB" id="A0A9X5BDI2"/>
<feature type="active site" description="Nucleophile" evidence="4">
    <location>
        <position position="39"/>
    </location>
</feature>
<dbReference type="InterPro" id="IPR016035">
    <property type="entry name" value="Acyl_Trfase/lysoPLipase"/>
</dbReference>
<dbReference type="Gene3D" id="3.40.1090.10">
    <property type="entry name" value="Cytosolic phospholipase A2 catalytic domain"/>
    <property type="match status" value="2"/>
</dbReference>
<dbReference type="OrthoDB" id="9802424at2"/>
<dbReference type="Pfam" id="PF01734">
    <property type="entry name" value="Patatin"/>
    <property type="match status" value="1"/>
</dbReference>
<dbReference type="Pfam" id="PF19890">
    <property type="entry name" value="DUF6363"/>
    <property type="match status" value="1"/>
</dbReference>
<comment type="caution">
    <text evidence="6">The sequence shown here is derived from an EMBL/GenBank/DDBJ whole genome shotgun (WGS) entry which is preliminary data.</text>
</comment>
<dbReference type="PROSITE" id="PS51635">
    <property type="entry name" value="PNPLA"/>
    <property type="match status" value="1"/>
</dbReference>
<dbReference type="InterPro" id="IPR050301">
    <property type="entry name" value="NTE"/>
</dbReference>
<dbReference type="PANTHER" id="PTHR14226">
    <property type="entry name" value="NEUROPATHY TARGET ESTERASE/SWISS CHEESE D.MELANOGASTER"/>
    <property type="match status" value="1"/>
</dbReference>
<dbReference type="RefSeq" id="WP_160558923.1">
    <property type="nucleotide sequence ID" value="NZ_QZDT01000004.1"/>
</dbReference>
<evidence type="ECO:0000259" key="5">
    <source>
        <dbReference type="PROSITE" id="PS51635"/>
    </source>
</evidence>
<keyword evidence="7" id="KW-1185">Reference proteome</keyword>
<name>A0A9X5BDI2_9FIRM</name>
<feature type="short sequence motif" description="GXGXXG" evidence="4">
    <location>
        <begin position="10"/>
        <end position="15"/>
    </location>
</feature>